<dbReference type="HOGENOM" id="CLU_064059_1_0_10"/>
<dbReference type="OrthoDB" id="1115230at2"/>
<dbReference type="AlphaFoldDB" id="H6L326"/>
<dbReference type="eggNOG" id="COG0322">
    <property type="taxonomic scope" value="Bacteria"/>
</dbReference>
<name>H6L326_SAPGL</name>
<evidence type="ECO:0000313" key="2">
    <source>
        <dbReference type="EMBL" id="AFC24853.1"/>
    </source>
</evidence>
<dbReference type="PROSITE" id="PS51257">
    <property type="entry name" value="PROKAR_LIPOPROTEIN"/>
    <property type="match status" value="1"/>
</dbReference>
<keyword evidence="3" id="KW-1185">Reference proteome</keyword>
<dbReference type="InterPro" id="IPR032286">
    <property type="entry name" value="DUF4837"/>
</dbReference>
<evidence type="ECO:0008006" key="4">
    <source>
        <dbReference type="Google" id="ProtNLM"/>
    </source>
</evidence>
<gene>
    <name evidence="2" type="ordered locus">SGRA_2122</name>
</gene>
<organism evidence="2 3">
    <name type="scientific">Saprospira grandis (strain Lewin)</name>
    <dbReference type="NCBI Taxonomy" id="984262"/>
    <lineage>
        <taxon>Bacteria</taxon>
        <taxon>Pseudomonadati</taxon>
        <taxon>Bacteroidota</taxon>
        <taxon>Saprospiria</taxon>
        <taxon>Saprospirales</taxon>
        <taxon>Saprospiraceae</taxon>
        <taxon>Saprospira</taxon>
    </lineage>
</organism>
<evidence type="ECO:0000256" key="1">
    <source>
        <dbReference type="SAM" id="SignalP"/>
    </source>
</evidence>
<feature type="chain" id="PRO_5003603997" description="DUF4837 family protein" evidence="1">
    <location>
        <begin position="24"/>
        <end position="360"/>
    </location>
</feature>
<dbReference type="EMBL" id="CP002831">
    <property type="protein sequence ID" value="AFC24853.1"/>
    <property type="molecule type" value="Genomic_DNA"/>
</dbReference>
<proteinExistence type="predicted"/>
<dbReference type="Pfam" id="PF16125">
    <property type="entry name" value="DUF4837"/>
    <property type="match status" value="1"/>
</dbReference>
<dbReference type="KEGG" id="sgn:SGRA_2122"/>
<evidence type="ECO:0000313" key="3">
    <source>
        <dbReference type="Proteomes" id="UP000007519"/>
    </source>
</evidence>
<sequence>MRIFYFLSLLSIPLFFSSACTDAQRERLEVTPMAYGSVDQMHLVCDEYLWDKSPIGDSIRQYFEALYPITPQPEPILDLRHVESREFNKVLKTHRSIVILADLSEEEEAGTALVRKVLGPKKVKKAFTDPSYRIMVQKNRWAKDQTVIFWFAPDRQSLFETVCRDYQKVINILHEKDTEKLVKQVYFSGQTEEVEADIRQGLNLSLSVPKGYKIAHQDSVACWLRKETNKVSSNIFIYSIENPGPNTLSPDSLKAIRNRLTKDYFSSWQEGSYMQIDDVNLPTYYEKIDFGEREALQARGIWFMANDFMGGPFVTYLIPDPDRNRIILLDGFIHAPGQKKRPEMRKLDVIFSTFALKTKE</sequence>
<keyword evidence="1" id="KW-0732">Signal</keyword>
<accession>H6L326</accession>
<protein>
    <recommendedName>
        <fullName evidence="4">DUF4837 family protein</fullName>
    </recommendedName>
</protein>
<dbReference type="Proteomes" id="UP000007519">
    <property type="component" value="Chromosome"/>
</dbReference>
<reference evidence="2 3" key="1">
    <citation type="journal article" date="2012" name="Stand. Genomic Sci.">
        <title>Complete genome sequencing and analysis of Saprospira grandis str. Lewin, a predatory marine bacterium.</title>
        <authorList>
            <person name="Saw J.H."/>
            <person name="Yuryev A."/>
            <person name="Kanbe M."/>
            <person name="Hou S."/>
            <person name="Young A.G."/>
            <person name="Aizawa S."/>
            <person name="Alam M."/>
        </authorList>
    </citation>
    <scope>NUCLEOTIDE SEQUENCE [LARGE SCALE GENOMIC DNA]</scope>
    <source>
        <strain evidence="2 3">Lewin</strain>
    </source>
</reference>
<feature type="signal peptide" evidence="1">
    <location>
        <begin position="1"/>
        <end position="23"/>
    </location>
</feature>
<dbReference type="RefSeq" id="WP_015692471.1">
    <property type="nucleotide sequence ID" value="NC_016940.1"/>
</dbReference>
<dbReference type="STRING" id="984262.SGRA_2122"/>